<dbReference type="Pfam" id="PF20431">
    <property type="entry name" value="E_motif"/>
    <property type="match status" value="1"/>
</dbReference>
<organism evidence="7">
    <name type="scientific">Arabidopsis lyrata subsp. lyrata</name>
    <name type="common">Lyre-leaved rock-cress</name>
    <dbReference type="NCBI Taxonomy" id="81972"/>
    <lineage>
        <taxon>Eukaryota</taxon>
        <taxon>Viridiplantae</taxon>
        <taxon>Streptophyta</taxon>
        <taxon>Embryophyta</taxon>
        <taxon>Tracheophyta</taxon>
        <taxon>Spermatophyta</taxon>
        <taxon>Magnoliopsida</taxon>
        <taxon>eudicotyledons</taxon>
        <taxon>Gunneridae</taxon>
        <taxon>Pentapetalae</taxon>
        <taxon>rosids</taxon>
        <taxon>malvids</taxon>
        <taxon>Brassicales</taxon>
        <taxon>Brassicaceae</taxon>
        <taxon>Camelineae</taxon>
        <taxon>Arabidopsis</taxon>
    </lineage>
</organism>
<evidence type="ECO:0000256" key="1">
    <source>
        <dbReference type="ARBA" id="ARBA00022737"/>
    </source>
</evidence>
<feature type="repeat" description="PPR" evidence="3">
    <location>
        <begin position="689"/>
        <end position="719"/>
    </location>
</feature>
<dbReference type="Pfam" id="PF01535">
    <property type="entry name" value="PPR"/>
    <property type="match status" value="4"/>
</dbReference>
<dbReference type="Pfam" id="PF02541">
    <property type="entry name" value="Ppx-GppA"/>
    <property type="match status" value="1"/>
</dbReference>
<accession>D7KIZ3</accession>
<dbReference type="InterPro" id="IPR046848">
    <property type="entry name" value="E_motif"/>
</dbReference>
<comment type="similarity">
    <text evidence="2">Belongs to the PPR family. PCMP-E subfamily.</text>
</comment>
<dbReference type="EMBL" id="GL348713">
    <property type="protein sequence ID" value="EFH68748.1"/>
    <property type="molecule type" value="Genomic_DNA"/>
</dbReference>
<dbReference type="Gene3D" id="3.30.420.150">
    <property type="entry name" value="Exopolyphosphatase. Domain 2"/>
    <property type="match status" value="1"/>
</dbReference>
<evidence type="ECO:0000259" key="4">
    <source>
        <dbReference type="Pfam" id="PF02541"/>
    </source>
</evidence>
<dbReference type="PROSITE" id="PS51375">
    <property type="entry name" value="PPR"/>
    <property type="match status" value="3"/>
</dbReference>
<feature type="repeat" description="PPR" evidence="3">
    <location>
        <begin position="720"/>
        <end position="754"/>
    </location>
</feature>
<keyword evidence="1" id="KW-0677">Repeat</keyword>
<dbReference type="eggNOG" id="KOG4197">
    <property type="taxonomic scope" value="Eukaryota"/>
</dbReference>
<dbReference type="FunFam" id="1.25.40.10:FF:000334">
    <property type="entry name" value="Pentatricopeptide repeat-containing protein"/>
    <property type="match status" value="1"/>
</dbReference>
<dbReference type="Proteomes" id="UP000008694">
    <property type="component" value="Unassembled WGS sequence"/>
</dbReference>
<keyword evidence="7" id="KW-1185">Reference proteome</keyword>
<dbReference type="GO" id="GO:0016462">
    <property type="term" value="F:pyrophosphatase activity"/>
    <property type="evidence" value="ECO:0007669"/>
    <property type="project" value="TreeGrafter"/>
</dbReference>
<dbReference type="InterPro" id="IPR050273">
    <property type="entry name" value="GppA/Ppx_hydrolase"/>
</dbReference>
<dbReference type="InterPro" id="IPR048950">
    <property type="entry name" value="Ppx_GppA_C"/>
</dbReference>
<evidence type="ECO:0000313" key="7">
    <source>
        <dbReference type="Proteomes" id="UP000008694"/>
    </source>
</evidence>
<dbReference type="FunFam" id="1.25.40.10:FF:000921">
    <property type="entry name" value="Pentatricopeptide repeat-containing protein At5g48910"/>
    <property type="match status" value="1"/>
</dbReference>
<dbReference type="PANTHER" id="PTHR30005:SF0">
    <property type="entry name" value="RETROGRADE REGULATION PROTEIN 2"/>
    <property type="match status" value="1"/>
</dbReference>
<evidence type="ECO:0000259" key="5">
    <source>
        <dbReference type="Pfam" id="PF21447"/>
    </source>
</evidence>
<dbReference type="HOGENOM" id="CLU_297248_0_0_1"/>
<dbReference type="NCBIfam" id="TIGR00756">
    <property type="entry name" value="PPR"/>
    <property type="match status" value="4"/>
</dbReference>
<proteinExistence type="inferred from homology"/>
<evidence type="ECO:0000256" key="3">
    <source>
        <dbReference type="PROSITE-ProRule" id="PRU00708"/>
    </source>
</evidence>
<gene>
    <name evidence="6" type="ORF">ARALYDRAFT_311964</name>
</gene>
<dbReference type="Gene3D" id="1.25.40.10">
    <property type="entry name" value="Tetratricopeptide repeat domain"/>
    <property type="match status" value="2"/>
</dbReference>
<reference evidence="7" key="1">
    <citation type="journal article" date="2011" name="Nat. Genet.">
        <title>The Arabidopsis lyrata genome sequence and the basis of rapid genome size change.</title>
        <authorList>
            <person name="Hu T.T."/>
            <person name="Pattyn P."/>
            <person name="Bakker E.G."/>
            <person name="Cao J."/>
            <person name="Cheng J.-F."/>
            <person name="Clark R.M."/>
            <person name="Fahlgren N."/>
            <person name="Fawcett J.A."/>
            <person name="Grimwood J."/>
            <person name="Gundlach H."/>
            <person name="Haberer G."/>
            <person name="Hollister J.D."/>
            <person name="Ossowski S."/>
            <person name="Ottilar R.P."/>
            <person name="Salamov A.A."/>
            <person name="Schneeberger K."/>
            <person name="Spannagl M."/>
            <person name="Wang X."/>
            <person name="Yang L."/>
            <person name="Nasrallah M.E."/>
            <person name="Bergelson J."/>
            <person name="Carrington J.C."/>
            <person name="Gaut B.S."/>
            <person name="Schmutz J."/>
            <person name="Mayer K.F.X."/>
            <person name="Van de Peer Y."/>
            <person name="Grigoriev I.V."/>
            <person name="Nordborg M."/>
            <person name="Weigel D."/>
            <person name="Guo Y.-L."/>
        </authorList>
    </citation>
    <scope>NUCLEOTIDE SEQUENCE [LARGE SCALE GENOMIC DNA]</scope>
    <source>
        <strain evidence="7">cv. MN47</strain>
    </source>
</reference>
<dbReference type="Gene3D" id="3.30.420.40">
    <property type="match status" value="1"/>
</dbReference>
<dbReference type="InterPro" id="IPR003695">
    <property type="entry name" value="Ppx_GppA_N"/>
</dbReference>
<feature type="repeat" description="PPR" evidence="3">
    <location>
        <begin position="822"/>
        <end position="856"/>
    </location>
</feature>
<dbReference type="PANTHER" id="PTHR30005">
    <property type="entry name" value="EXOPOLYPHOSPHATASE"/>
    <property type="match status" value="1"/>
</dbReference>
<dbReference type="Gramene" id="fgenesh1_pm.C_scaffold_1000744">
    <property type="protein sequence ID" value="fgenesh1_pm.C_scaffold_1000744"/>
    <property type="gene ID" value="fgenesh1_pm.C_scaffold_1000744"/>
</dbReference>
<dbReference type="SUPFAM" id="SSF53067">
    <property type="entry name" value="Actin-like ATPase domain"/>
    <property type="match status" value="2"/>
</dbReference>
<dbReference type="Pfam" id="PF21447">
    <property type="entry name" value="Ppx-GppA_III"/>
    <property type="match status" value="1"/>
</dbReference>
<dbReference type="FunFam" id="3.30.420.150:FF:000001">
    <property type="entry name" value="Guanosine-5'-triphosphate,3'-diphosphate pyrophosphatase"/>
    <property type="match status" value="1"/>
</dbReference>
<dbReference type="InterPro" id="IPR011990">
    <property type="entry name" value="TPR-like_helical_dom_sf"/>
</dbReference>
<dbReference type="InterPro" id="IPR043129">
    <property type="entry name" value="ATPase_NBD"/>
</dbReference>
<feature type="domain" description="Ppx/GppA phosphatase C-terminal" evidence="5">
    <location>
        <begin position="367"/>
        <end position="490"/>
    </location>
</feature>
<evidence type="ECO:0000313" key="6">
    <source>
        <dbReference type="EMBL" id="EFH68748.1"/>
    </source>
</evidence>
<feature type="domain" description="Ppx/GppA phosphatase N-terminal" evidence="4">
    <location>
        <begin position="57"/>
        <end position="325"/>
    </location>
</feature>
<evidence type="ECO:0000256" key="2">
    <source>
        <dbReference type="ARBA" id="ARBA00061659"/>
    </source>
</evidence>
<dbReference type="Gene3D" id="1.10.3210.10">
    <property type="entry name" value="Hypothetical protein af1432"/>
    <property type="match status" value="1"/>
</dbReference>
<dbReference type="AlphaFoldDB" id="D7KIZ3"/>
<protein>
    <submittedName>
        <fullName evidence="6">Pentatricopeptide repeat-containing protein</fullName>
    </submittedName>
</protein>
<dbReference type="Pfam" id="PF13041">
    <property type="entry name" value="PPR_2"/>
    <property type="match status" value="1"/>
</dbReference>
<dbReference type="SUPFAM" id="SSF109604">
    <property type="entry name" value="HD-domain/PDEase-like"/>
    <property type="match status" value="1"/>
</dbReference>
<sequence>MNSNLQSSPLSSQLFTSIDMGTNSFKLLIVHADPCGRSFVPIERLREPVVLSRESPTSISSQSQARALQSLRKFKSLILSHNVSVDRIRCVATEALRRAENQKEFVDAVFEDVGLKVDVLSGEEEARLVYLGVLQFLPVFEKSVLCVDIGGGSTEFVVGKCGDVKLAVSLKLGHVNLTQMFMKNGGIGLKEMRDYIRHAIDESRLADRLKESNGFEMVVGSSGTIRAIENAVFSGYGADLCEFNLEGYKRDWRFGTRELSSVVAKLCSEGDEELIRREGFFKRRSEFIVAGAVLLEEIFKALGIEDLEVSEYALAEGVIADSLAKAFDGSYDLNANARWRSVMRLATRFNGKKRMTHAIHCAKIAKVILDDKELEYLEAACFLHNIGIIIGKKGYHKQSYHIIKNGDHLHSYTAEEIELIAMLVRYQRKKFPKLDRAPLKDFTEEAKRKFIILCLITRLSVILQRNENMDLQEVEFLESSETFKLVLKEKKQHQEPVEVGYQDQVNKNSNESQLEKEVEHFKRRVVGFFPGVFRCPIYEVKNVSFKPETDGKTMIVRRMNWSNEKSFVCQNMTPCYLFPLDVHLVFKQMLKWLPANQRHLHMAAGPKSLSFFSSMKSRGIWADEYTYAPLLKSCSSLSDLRFGKCVHGEVIRTGFHRLGKVRIGVVELYTSGGRMGDAQKVFDEMPERNVVVWNLMVRGFCDSGDVQRGLSFFKQMSERSIVSWNSMISSLSKCGRDREALELFCEMIDQGFDPDEATVVTMLPISASLGVLDTGKWIHSTAESNGLIKDFITVGNALVDFYCKSGDLEAATAIFRKMQRRNVVSWNTMISGSAVNGKGESGIDLFDAMIEEGKVAPNEATFLGVLACCSYTGQVERGEELFGLMMERFKLEPRTEHYGAMVDLMSRSGRIREAFEFLRNMPVNANAAMWGSLLSACRSHGDVKLAELAAMELVKIEPGNSGNYVLLSNLYAEEGRWQDVEKVRTLMKKNCLRKTTGQSTICDVSSLRSSWFCE</sequence>
<name>D7KIZ3_ARALL</name>
<dbReference type="InterPro" id="IPR002885">
    <property type="entry name" value="PPR_rpt"/>
</dbReference>
<dbReference type="CDD" id="cd24006">
    <property type="entry name" value="ASKHA_NBD_PPX_GppA"/>
    <property type="match status" value="1"/>
</dbReference>